<evidence type="ECO:0000313" key="2">
    <source>
        <dbReference type="EMBL" id="BCU03779.1"/>
    </source>
</evidence>
<feature type="region of interest" description="Disordered" evidence="1">
    <location>
        <begin position="51"/>
        <end position="75"/>
    </location>
</feature>
<sequence length="75" mass="7665">MRRCSATLIAASGRGALPDGTCPLGGVLAMPPDRARATPALPCGADGQTVPWRADASSPVEFSQENTQPLSSPTE</sequence>
<name>A0A811BNP6_9VIRU</name>
<dbReference type="Proteomes" id="UP001253637">
    <property type="component" value="Segment"/>
</dbReference>
<evidence type="ECO:0000256" key="1">
    <source>
        <dbReference type="SAM" id="MobiDB-lite"/>
    </source>
</evidence>
<reference evidence="2" key="1">
    <citation type="submission" date="2021-04" db="EMBL/GenBank/DDBJ databases">
        <title>Draft Genome Sequence of Pandoravirus japonicus, Isolated from the Sabaishi River of Niigata, Japan.</title>
        <authorList>
            <person name="Hosokawa N."/>
            <person name="Takahashi H."/>
            <person name="Aoki K."/>
            <person name="Takemura M."/>
        </authorList>
    </citation>
    <scope>NUCLEOTIDE SEQUENCE</scope>
</reference>
<proteinExistence type="predicted"/>
<evidence type="ECO:0000313" key="3">
    <source>
        <dbReference type="Proteomes" id="UP001253637"/>
    </source>
</evidence>
<dbReference type="EMBL" id="LC625835">
    <property type="protein sequence ID" value="BCU03779.1"/>
    <property type="molecule type" value="Genomic_DNA"/>
</dbReference>
<feature type="compositionally biased region" description="Polar residues" evidence="1">
    <location>
        <begin position="60"/>
        <end position="75"/>
    </location>
</feature>
<organism evidence="2 3">
    <name type="scientific">Pandoravirus japonicus</name>
    <dbReference type="NCBI Taxonomy" id="2823154"/>
    <lineage>
        <taxon>Viruses</taxon>
        <taxon>Pandoravirus</taxon>
    </lineage>
</organism>
<protein>
    <submittedName>
        <fullName evidence="2">Uncharacterized protein</fullName>
    </submittedName>
</protein>
<accession>A0A811BNP6</accession>